<keyword evidence="1" id="KW-0812">Transmembrane</keyword>
<reference evidence="2 3" key="1">
    <citation type="submission" date="2020-08" db="EMBL/GenBank/DDBJ databases">
        <title>Sequencing the genomes of 1000 actinobacteria strains.</title>
        <authorList>
            <person name="Klenk H.-P."/>
        </authorList>
    </citation>
    <scope>NUCLEOTIDE SEQUENCE [LARGE SCALE GENOMIC DNA]</scope>
    <source>
        <strain evidence="2 3">DSM 44598</strain>
    </source>
</reference>
<gene>
    <name evidence="2" type="ORF">HNR07_003536</name>
</gene>
<name>A0A840W5Y6_9ACTN</name>
<feature type="transmembrane region" description="Helical" evidence="1">
    <location>
        <begin position="83"/>
        <end position="105"/>
    </location>
</feature>
<feature type="transmembrane region" description="Helical" evidence="1">
    <location>
        <begin position="152"/>
        <end position="173"/>
    </location>
</feature>
<dbReference type="Proteomes" id="UP000579647">
    <property type="component" value="Unassembled WGS sequence"/>
</dbReference>
<organism evidence="2 3">
    <name type="scientific">Nocardiopsis metallicus</name>
    <dbReference type="NCBI Taxonomy" id="179819"/>
    <lineage>
        <taxon>Bacteria</taxon>
        <taxon>Bacillati</taxon>
        <taxon>Actinomycetota</taxon>
        <taxon>Actinomycetes</taxon>
        <taxon>Streptosporangiales</taxon>
        <taxon>Nocardiopsidaceae</taxon>
        <taxon>Nocardiopsis</taxon>
    </lineage>
</organism>
<protein>
    <submittedName>
        <fullName evidence="2">Uncharacterized protein</fullName>
    </submittedName>
</protein>
<dbReference type="EMBL" id="JACHDO010000001">
    <property type="protein sequence ID" value="MBB5492399.1"/>
    <property type="molecule type" value="Genomic_DNA"/>
</dbReference>
<sequence length="198" mass="20097">MNPTATNSAPSPPFGRRPRTTVAVVATLVLALELAATLATLDGDPFAPVSGWGATRPADALTLALVVVGCSALYWCRTRPLTALGAATAAYAAFMLLGHELGLFLAPMTALYAAAVLGAARIGALAAGLTAYAASLYWVFERTTAVHDSGAALLAWVAFSAVIGVFLAGPYVAGELVRLRRLLAVGPGPAPAQHAATA</sequence>
<proteinExistence type="predicted"/>
<evidence type="ECO:0000256" key="1">
    <source>
        <dbReference type="SAM" id="Phobius"/>
    </source>
</evidence>
<dbReference type="RefSeq" id="WP_184365865.1">
    <property type="nucleotide sequence ID" value="NZ_BAAAKM010000050.1"/>
</dbReference>
<accession>A0A840W5Y6</accession>
<keyword evidence="1" id="KW-1133">Transmembrane helix</keyword>
<dbReference type="AlphaFoldDB" id="A0A840W5Y6"/>
<keyword evidence="1" id="KW-0472">Membrane</keyword>
<evidence type="ECO:0000313" key="2">
    <source>
        <dbReference type="EMBL" id="MBB5492399.1"/>
    </source>
</evidence>
<feature type="transmembrane region" description="Helical" evidence="1">
    <location>
        <begin position="111"/>
        <end position="140"/>
    </location>
</feature>
<evidence type="ECO:0000313" key="3">
    <source>
        <dbReference type="Proteomes" id="UP000579647"/>
    </source>
</evidence>
<comment type="caution">
    <text evidence="2">The sequence shown here is derived from an EMBL/GenBank/DDBJ whole genome shotgun (WGS) entry which is preliminary data.</text>
</comment>
<keyword evidence="3" id="KW-1185">Reference proteome</keyword>
<feature type="transmembrane region" description="Helical" evidence="1">
    <location>
        <begin position="60"/>
        <end position="76"/>
    </location>
</feature>
<feature type="transmembrane region" description="Helical" evidence="1">
    <location>
        <begin position="21"/>
        <end position="40"/>
    </location>
</feature>